<reference evidence="3" key="2">
    <citation type="submission" date="2002-09" db="EMBL/GenBank/DDBJ databases">
        <title>Oryza sativa nipponbare(GA3) genomic DNA, chromosome 6, BAC clone:OSJNBa0001B21.</title>
        <authorList>
            <person name="Sasaki T."/>
            <person name="Matsumoto T."/>
            <person name="Katayose Y."/>
        </authorList>
    </citation>
    <scope>NUCLEOTIDE SEQUENCE</scope>
</reference>
<dbReference type="Proteomes" id="UP000000763">
    <property type="component" value="Chromosome 6"/>
</dbReference>
<feature type="compositionally biased region" description="Basic residues" evidence="1">
    <location>
        <begin position="110"/>
        <end position="124"/>
    </location>
</feature>
<proteinExistence type="predicted"/>
<dbReference type="EMBL" id="AP004818">
    <property type="protein sequence ID" value="BAD54309.1"/>
    <property type="molecule type" value="Genomic_DNA"/>
</dbReference>
<dbReference type="EMBL" id="AP005723">
    <property type="protein sequence ID" value="BAD54628.1"/>
    <property type="molecule type" value="Genomic_DNA"/>
</dbReference>
<feature type="compositionally biased region" description="Low complexity" evidence="1">
    <location>
        <begin position="74"/>
        <end position="88"/>
    </location>
</feature>
<feature type="compositionally biased region" description="Pro residues" evidence="1">
    <location>
        <begin position="95"/>
        <end position="109"/>
    </location>
</feature>
<sequence length="174" mass="18558">MSVTESSQVMSLPTLRKTFRKKEALTLALLPFPSDVARFSRHPPTDPSGRSPAATTPPRRAGSPEGVNGAGETSPASLLPLTPSPSFLHESSSVIPPPPTPAHRPPPAPRLRRRRRRLAARPIRRPSPSCRLPRPSLYAGELLLQPPPYPGGVAGAREEEEVAGAGGEGLEHES</sequence>
<evidence type="ECO:0000313" key="2">
    <source>
        <dbReference type="EMBL" id="BAD54309.1"/>
    </source>
</evidence>
<name>Q5Z5E1_ORYSJ</name>
<evidence type="ECO:0000313" key="3">
    <source>
        <dbReference type="EMBL" id="BAD54628.1"/>
    </source>
</evidence>
<reference evidence="4" key="3">
    <citation type="journal article" date="2005" name="Nature">
        <title>The map-based sequence of the rice genome.</title>
        <authorList>
            <consortium name="International rice genome sequencing project (IRGSP)"/>
            <person name="Matsumoto T."/>
            <person name="Wu J."/>
            <person name="Kanamori H."/>
            <person name="Katayose Y."/>
            <person name="Fujisawa M."/>
            <person name="Namiki N."/>
            <person name="Mizuno H."/>
            <person name="Yamamoto K."/>
            <person name="Antonio B.A."/>
            <person name="Baba T."/>
            <person name="Sakata K."/>
            <person name="Nagamura Y."/>
            <person name="Aoki H."/>
            <person name="Arikawa K."/>
            <person name="Arita K."/>
            <person name="Bito T."/>
            <person name="Chiden Y."/>
            <person name="Fujitsuka N."/>
            <person name="Fukunaka R."/>
            <person name="Hamada M."/>
            <person name="Harada C."/>
            <person name="Hayashi A."/>
            <person name="Hijishita S."/>
            <person name="Honda M."/>
            <person name="Hosokawa S."/>
            <person name="Ichikawa Y."/>
            <person name="Idonuma A."/>
            <person name="Iijima M."/>
            <person name="Ikeda M."/>
            <person name="Ikeno M."/>
            <person name="Ito K."/>
            <person name="Ito S."/>
            <person name="Ito T."/>
            <person name="Ito Y."/>
            <person name="Ito Y."/>
            <person name="Iwabuchi A."/>
            <person name="Kamiya K."/>
            <person name="Karasawa W."/>
            <person name="Kurita K."/>
            <person name="Katagiri S."/>
            <person name="Kikuta A."/>
            <person name="Kobayashi H."/>
            <person name="Kobayashi N."/>
            <person name="Machita K."/>
            <person name="Maehara T."/>
            <person name="Masukawa M."/>
            <person name="Mizubayashi T."/>
            <person name="Mukai Y."/>
            <person name="Nagasaki H."/>
            <person name="Nagata Y."/>
            <person name="Naito S."/>
            <person name="Nakashima M."/>
            <person name="Nakama Y."/>
            <person name="Nakamichi Y."/>
            <person name="Nakamura M."/>
            <person name="Meguro A."/>
            <person name="Negishi M."/>
            <person name="Ohta I."/>
            <person name="Ohta T."/>
            <person name="Okamoto M."/>
            <person name="Ono N."/>
            <person name="Saji S."/>
            <person name="Sakaguchi M."/>
            <person name="Sakai K."/>
            <person name="Shibata M."/>
            <person name="Shimokawa T."/>
            <person name="Song J."/>
            <person name="Takazaki Y."/>
            <person name="Terasawa K."/>
            <person name="Tsugane M."/>
            <person name="Tsuji K."/>
            <person name="Ueda S."/>
            <person name="Waki K."/>
            <person name="Yamagata H."/>
            <person name="Yamamoto M."/>
            <person name="Yamamoto S."/>
            <person name="Yamane H."/>
            <person name="Yoshiki S."/>
            <person name="Yoshihara R."/>
            <person name="Yukawa K."/>
            <person name="Zhong H."/>
            <person name="Yano M."/>
            <person name="Yuan Q."/>
            <person name="Ouyang S."/>
            <person name="Liu J."/>
            <person name="Jones K.M."/>
            <person name="Gansberger K."/>
            <person name="Moffat K."/>
            <person name="Hill J."/>
            <person name="Bera J."/>
            <person name="Fadrosh D."/>
            <person name="Jin S."/>
            <person name="Johri S."/>
            <person name="Kim M."/>
            <person name="Overton L."/>
            <person name="Reardon M."/>
            <person name="Tsitrin T."/>
            <person name="Vuong H."/>
            <person name="Weaver B."/>
            <person name="Ciecko A."/>
            <person name="Tallon L."/>
            <person name="Jackson J."/>
            <person name="Pai G."/>
            <person name="Aken S.V."/>
            <person name="Utterback T."/>
            <person name="Reidmuller S."/>
            <person name="Feldblyum T."/>
            <person name="Hsiao J."/>
            <person name="Zismann V."/>
            <person name="Iobst S."/>
            <person name="de Vazeille A.R."/>
            <person name="Buell C.R."/>
            <person name="Ying K."/>
            <person name="Li Y."/>
            <person name="Lu T."/>
            <person name="Huang Y."/>
            <person name="Zhao Q."/>
            <person name="Feng Q."/>
            <person name="Zhang L."/>
            <person name="Zhu J."/>
            <person name="Weng Q."/>
            <person name="Mu J."/>
            <person name="Lu Y."/>
            <person name="Fan D."/>
            <person name="Liu Y."/>
            <person name="Guan J."/>
            <person name="Zhang Y."/>
            <person name="Yu S."/>
            <person name="Liu X."/>
            <person name="Zhang Y."/>
            <person name="Hong G."/>
            <person name="Han B."/>
            <person name="Choisne N."/>
            <person name="Demange N."/>
            <person name="Orjeda G."/>
            <person name="Samain S."/>
            <person name="Cattolico L."/>
            <person name="Pelletier E."/>
            <person name="Couloux A."/>
            <person name="Segurens B."/>
            <person name="Wincker P."/>
            <person name="D'Hont A."/>
            <person name="Scarpelli C."/>
            <person name="Weissenbach J."/>
            <person name="Salanoubat M."/>
            <person name="Quetier F."/>
            <person name="Yu Y."/>
            <person name="Kim H.R."/>
            <person name="Rambo T."/>
            <person name="Currie J."/>
            <person name="Collura K."/>
            <person name="Luo M."/>
            <person name="Yang T."/>
            <person name="Ammiraju J.S.S."/>
            <person name="Engler F."/>
            <person name="Soderlund C."/>
            <person name="Wing R.A."/>
            <person name="Palmer L.E."/>
            <person name="de la Bastide M."/>
            <person name="Spiegel L."/>
            <person name="Nascimento L."/>
            <person name="Zutavern T."/>
            <person name="O'Shaughnessy A."/>
            <person name="Dike S."/>
            <person name="Dedhia N."/>
            <person name="Preston R."/>
            <person name="Balija V."/>
            <person name="McCombie W.R."/>
            <person name="Chow T."/>
            <person name="Chen H."/>
            <person name="Chung M."/>
            <person name="Chen C."/>
            <person name="Shaw J."/>
            <person name="Wu H."/>
            <person name="Hsiao K."/>
            <person name="Chao Y."/>
            <person name="Chu M."/>
            <person name="Cheng C."/>
            <person name="Hour A."/>
            <person name="Lee P."/>
            <person name="Lin S."/>
            <person name="Lin Y."/>
            <person name="Liou J."/>
            <person name="Liu S."/>
            <person name="Hsing Y."/>
            <person name="Raghuvanshi S."/>
            <person name="Mohanty A."/>
            <person name="Bharti A.K."/>
            <person name="Gaur A."/>
            <person name="Gupta V."/>
            <person name="Kumar D."/>
            <person name="Ravi V."/>
            <person name="Vij S."/>
            <person name="Kapur A."/>
            <person name="Khurana P."/>
            <person name="Khurana P."/>
            <person name="Khurana J.P."/>
            <person name="Tyagi A.K."/>
            <person name="Gaikwad K."/>
            <person name="Singh A."/>
            <person name="Dalal V."/>
            <person name="Srivastava S."/>
            <person name="Dixit A."/>
            <person name="Pal A.K."/>
            <person name="Ghazi I.A."/>
            <person name="Yadav M."/>
            <person name="Pandit A."/>
            <person name="Bhargava A."/>
            <person name="Sureshbabu K."/>
            <person name="Batra K."/>
            <person name="Sharma T.R."/>
            <person name="Mohapatra T."/>
            <person name="Singh N.K."/>
            <person name="Messing J."/>
            <person name="Nelson A.B."/>
            <person name="Fuks G."/>
            <person name="Kavchok S."/>
            <person name="Keizer G."/>
            <person name="Linton E."/>
            <person name="Llaca V."/>
            <person name="Song R."/>
            <person name="Tanyolac B."/>
            <person name="Young S."/>
            <person name="Ho-Il K."/>
            <person name="Hahn J.H."/>
            <person name="Sangsakoo G."/>
            <person name="Vanavichit A."/>
            <person name="de Mattos Luiz.A.T."/>
            <person name="Zimmer P.D."/>
            <person name="Malone G."/>
            <person name="Dellagostin O."/>
            <person name="de Oliveira A.C."/>
            <person name="Bevan M."/>
            <person name="Bancroft I."/>
            <person name="Minx P."/>
            <person name="Cordum H."/>
            <person name="Wilson R."/>
            <person name="Cheng Z."/>
            <person name="Jin W."/>
            <person name="Jiang J."/>
            <person name="Leong S.A."/>
            <person name="Iwama H."/>
            <person name="Gojobori T."/>
            <person name="Itoh T."/>
            <person name="Niimura Y."/>
            <person name="Fujii Y."/>
            <person name="Habara T."/>
            <person name="Sakai H."/>
            <person name="Sato Y."/>
            <person name="Wilson G."/>
            <person name="Kumar K."/>
            <person name="McCouch S."/>
            <person name="Juretic N."/>
            <person name="Hoen D."/>
            <person name="Wright S."/>
            <person name="Bruskiewich R."/>
            <person name="Bureau T."/>
            <person name="Miyao A."/>
            <person name="Hirochika H."/>
            <person name="Nishikawa T."/>
            <person name="Kadowaki K."/>
            <person name="Sugiura M."/>
            <person name="Burr B."/>
            <person name="Sasaki T."/>
        </authorList>
    </citation>
    <scope>NUCLEOTIDE SEQUENCE [LARGE SCALE GENOMIC DNA]</scope>
    <source>
        <strain evidence="4">cv. Nipponbare</strain>
    </source>
</reference>
<accession>Q5Z5E1</accession>
<evidence type="ECO:0000313" key="4">
    <source>
        <dbReference type="Proteomes" id="UP000000763"/>
    </source>
</evidence>
<organism evidence="3 4">
    <name type="scientific">Oryza sativa subsp. japonica</name>
    <name type="common">Rice</name>
    <dbReference type="NCBI Taxonomy" id="39947"/>
    <lineage>
        <taxon>Eukaryota</taxon>
        <taxon>Viridiplantae</taxon>
        <taxon>Streptophyta</taxon>
        <taxon>Embryophyta</taxon>
        <taxon>Tracheophyta</taxon>
        <taxon>Spermatophyta</taxon>
        <taxon>Magnoliopsida</taxon>
        <taxon>Liliopsida</taxon>
        <taxon>Poales</taxon>
        <taxon>Poaceae</taxon>
        <taxon>BOP clade</taxon>
        <taxon>Oryzoideae</taxon>
        <taxon>Oryzeae</taxon>
        <taxon>Oryzinae</taxon>
        <taxon>Oryza</taxon>
        <taxon>Oryza sativa</taxon>
    </lineage>
</organism>
<feature type="region of interest" description="Disordered" evidence="1">
    <location>
        <begin position="30"/>
        <end position="174"/>
    </location>
</feature>
<feature type="compositionally biased region" description="Low complexity" evidence="1">
    <location>
        <begin position="126"/>
        <end position="137"/>
    </location>
</feature>
<protein>
    <submittedName>
        <fullName evidence="3">Uncharacterized protein</fullName>
    </submittedName>
</protein>
<evidence type="ECO:0000256" key="1">
    <source>
        <dbReference type="SAM" id="MobiDB-lite"/>
    </source>
</evidence>
<dbReference type="AlphaFoldDB" id="Q5Z5E1"/>
<reference evidence="4" key="4">
    <citation type="journal article" date="2008" name="Nucleic Acids Res.">
        <title>The rice annotation project database (RAP-DB): 2008 update.</title>
        <authorList>
            <consortium name="The rice annotation project (RAP)"/>
        </authorList>
    </citation>
    <scope>GENOME REANNOTATION</scope>
    <source>
        <strain evidence="4">cv. Nipponbare</strain>
    </source>
</reference>
<gene>
    <name evidence="3" type="ORF">OSJNBa0001B21.40</name>
    <name evidence="2" type="ORF">P0551A03.8</name>
</gene>
<reference evidence="2" key="1">
    <citation type="submission" date="2002-03" db="EMBL/GenBank/DDBJ databases">
        <title>Oryza sativa nipponbare(GA3) genomic DNA, chromosome 6, PAC clone:P0551A03.</title>
        <authorList>
            <person name="Sasaki T."/>
            <person name="Matsumoto T."/>
            <person name="Yamamoto K."/>
        </authorList>
    </citation>
    <scope>NUCLEOTIDE SEQUENCE</scope>
</reference>